<keyword evidence="1" id="KW-1133">Transmembrane helix</keyword>
<sequence>MQLIYSLLYHRSRDAWNHTRLHQLATWPVAVFGSVLLGVYVRRVETKVDLVTGRVREEGRKVEPRMILGPQGSQSMRVRAPDFLVYGVWGMHELYTIMGIFLGIAVLPRLSEMPFTYFFAPTSL</sequence>
<gene>
    <name evidence="2" type="ORF">AYBTSS11_LOCUS2318</name>
</gene>
<organism evidence="2 3">
    <name type="scientific">Sphenostylis stenocarpa</name>
    <dbReference type="NCBI Taxonomy" id="92480"/>
    <lineage>
        <taxon>Eukaryota</taxon>
        <taxon>Viridiplantae</taxon>
        <taxon>Streptophyta</taxon>
        <taxon>Embryophyta</taxon>
        <taxon>Tracheophyta</taxon>
        <taxon>Spermatophyta</taxon>
        <taxon>Magnoliopsida</taxon>
        <taxon>eudicotyledons</taxon>
        <taxon>Gunneridae</taxon>
        <taxon>Pentapetalae</taxon>
        <taxon>rosids</taxon>
        <taxon>fabids</taxon>
        <taxon>Fabales</taxon>
        <taxon>Fabaceae</taxon>
        <taxon>Papilionoideae</taxon>
        <taxon>50 kb inversion clade</taxon>
        <taxon>NPAAA clade</taxon>
        <taxon>indigoferoid/millettioid clade</taxon>
        <taxon>Phaseoleae</taxon>
        <taxon>Sphenostylis</taxon>
    </lineage>
</organism>
<dbReference type="EMBL" id="OY731398">
    <property type="protein sequence ID" value="CAJ1866864.1"/>
    <property type="molecule type" value="Genomic_DNA"/>
</dbReference>
<accession>A0AA86RWA0</accession>
<keyword evidence="3" id="KW-1185">Reference proteome</keyword>
<proteinExistence type="predicted"/>
<reference evidence="2" key="1">
    <citation type="submission" date="2023-10" db="EMBL/GenBank/DDBJ databases">
        <authorList>
            <person name="Domelevo Entfellner J.-B."/>
        </authorList>
    </citation>
    <scope>NUCLEOTIDE SEQUENCE</scope>
</reference>
<keyword evidence="1" id="KW-0472">Membrane</keyword>
<feature type="transmembrane region" description="Helical" evidence="1">
    <location>
        <begin position="21"/>
        <end position="41"/>
    </location>
</feature>
<evidence type="ECO:0000256" key="1">
    <source>
        <dbReference type="SAM" id="Phobius"/>
    </source>
</evidence>
<evidence type="ECO:0000313" key="2">
    <source>
        <dbReference type="EMBL" id="CAJ1866864.1"/>
    </source>
</evidence>
<dbReference type="Gramene" id="rna-AYBTSS11_LOCUS2318">
    <property type="protein sequence ID" value="CAJ1866864.1"/>
    <property type="gene ID" value="gene-AYBTSS11_LOCUS2318"/>
</dbReference>
<name>A0AA86RWA0_9FABA</name>
<dbReference type="AlphaFoldDB" id="A0AA86RWA0"/>
<protein>
    <submittedName>
        <fullName evidence="2">Uncharacterized protein</fullName>
    </submittedName>
</protein>
<keyword evidence="1" id="KW-0812">Transmembrane</keyword>
<evidence type="ECO:0000313" key="3">
    <source>
        <dbReference type="Proteomes" id="UP001189624"/>
    </source>
</evidence>
<feature type="transmembrane region" description="Helical" evidence="1">
    <location>
        <begin position="83"/>
        <end position="107"/>
    </location>
</feature>
<dbReference type="Proteomes" id="UP001189624">
    <property type="component" value="Chromosome 1"/>
</dbReference>